<dbReference type="Proteomes" id="UP000614334">
    <property type="component" value="Unassembled WGS sequence"/>
</dbReference>
<evidence type="ECO:0000256" key="1">
    <source>
        <dbReference type="SAM" id="MobiDB-lite"/>
    </source>
</evidence>
<name>A0A8H7I8Z7_9AGAM</name>
<dbReference type="EMBL" id="JACYCF010000012">
    <property type="protein sequence ID" value="KAF8753912.1"/>
    <property type="molecule type" value="Genomic_DNA"/>
</dbReference>
<protein>
    <submittedName>
        <fullName evidence="2">Uncharacterized protein</fullName>
    </submittedName>
</protein>
<feature type="compositionally biased region" description="Low complexity" evidence="1">
    <location>
        <begin position="58"/>
        <end position="78"/>
    </location>
</feature>
<dbReference type="AlphaFoldDB" id="A0A8H7I8Z7"/>
<reference evidence="2" key="1">
    <citation type="submission" date="2020-09" db="EMBL/GenBank/DDBJ databases">
        <title>Comparative genome analyses of four rice-infecting Rhizoctonia solani isolates reveal extensive enrichment of homogalacturonan modification genes.</title>
        <authorList>
            <person name="Lee D.-Y."/>
            <person name="Jeon J."/>
            <person name="Kim K.-T."/>
            <person name="Cheong K."/>
            <person name="Song H."/>
            <person name="Choi G."/>
            <person name="Ko J."/>
            <person name="Opiyo S.O."/>
            <person name="Zuo S."/>
            <person name="Madhav S."/>
            <person name="Lee Y.-H."/>
            <person name="Wang G.-L."/>
        </authorList>
    </citation>
    <scope>NUCLEOTIDE SEQUENCE</scope>
    <source>
        <strain evidence="2">AG1-IA B2</strain>
    </source>
</reference>
<evidence type="ECO:0000313" key="2">
    <source>
        <dbReference type="EMBL" id="KAF8753912.1"/>
    </source>
</evidence>
<gene>
    <name evidence="2" type="ORF">RHS01_06783</name>
</gene>
<evidence type="ECO:0000313" key="3">
    <source>
        <dbReference type="Proteomes" id="UP000614334"/>
    </source>
</evidence>
<feature type="region of interest" description="Disordered" evidence="1">
    <location>
        <begin position="49"/>
        <end position="78"/>
    </location>
</feature>
<comment type="caution">
    <text evidence="2">The sequence shown here is derived from an EMBL/GenBank/DDBJ whole genome shotgun (WGS) entry which is preliminary data.</text>
</comment>
<sequence>MEPEPTTAALLEAILNLTNQVGSLQAQISSQGQQLAELKAICKESANLLGDKDQGKQTQPGPSTGPVTPPTTTGEKPTLQAWLGLGSRPHLGHQEERV</sequence>
<accession>A0A8H7I8Z7</accession>
<organism evidence="2 3">
    <name type="scientific">Rhizoctonia solani</name>
    <dbReference type="NCBI Taxonomy" id="456999"/>
    <lineage>
        <taxon>Eukaryota</taxon>
        <taxon>Fungi</taxon>
        <taxon>Dikarya</taxon>
        <taxon>Basidiomycota</taxon>
        <taxon>Agaricomycotina</taxon>
        <taxon>Agaricomycetes</taxon>
        <taxon>Cantharellales</taxon>
        <taxon>Ceratobasidiaceae</taxon>
        <taxon>Rhizoctonia</taxon>
    </lineage>
</organism>
<proteinExistence type="predicted"/>